<evidence type="ECO:0000256" key="2">
    <source>
        <dbReference type="ARBA" id="ARBA00023203"/>
    </source>
</evidence>
<keyword evidence="6" id="KW-1185">Reference proteome</keyword>
<dbReference type="GO" id="GO:0003779">
    <property type="term" value="F:actin binding"/>
    <property type="evidence" value="ECO:0007669"/>
    <property type="project" value="UniProtKB-KW"/>
</dbReference>
<dbReference type="PROSITE" id="PS51082">
    <property type="entry name" value="WH2"/>
    <property type="match status" value="1"/>
</dbReference>
<dbReference type="GO" id="GO:0043014">
    <property type="term" value="F:alpha-tubulin binding"/>
    <property type="evidence" value="ECO:0007669"/>
    <property type="project" value="InterPro"/>
</dbReference>
<feature type="compositionally biased region" description="Acidic residues" evidence="3">
    <location>
        <begin position="443"/>
        <end position="454"/>
    </location>
</feature>
<evidence type="ECO:0000259" key="4">
    <source>
        <dbReference type="PROSITE" id="PS51082"/>
    </source>
</evidence>
<reference evidence="5" key="1">
    <citation type="submission" date="2022-01" db="EMBL/GenBank/DDBJ databases">
        <authorList>
            <person name="King R."/>
        </authorList>
    </citation>
    <scope>NUCLEOTIDE SEQUENCE</scope>
</reference>
<evidence type="ECO:0000256" key="1">
    <source>
        <dbReference type="ARBA" id="ARBA00005602"/>
    </source>
</evidence>
<dbReference type="PANTHER" id="PTHR23331:SF1">
    <property type="entry name" value="WASH COMPLEX SUBUNIT 1"/>
    <property type="match status" value="1"/>
</dbReference>
<dbReference type="InterPro" id="IPR028290">
    <property type="entry name" value="WASH1"/>
</dbReference>
<dbReference type="GO" id="GO:0005829">
    <property type="term" value="C:cytosol"/>
    <property type="evidence" value="ECO:0007669"/>
    <property type="project" value="GOC"/>
</dbReference>
<feature type="region of interest" description="Disordered" evidence="3">
    <location>
        <begin position="422"/>
        <end position="454"/>
    </location>
</feature>
<dbReference type="InterPro" id="IPR021854">
    <property type="entry name" value="WASH1_WAHD"/>
</dbReference>
<protein>
    <recommendedName>
        <fullName evidence="4">WH2 domain-containing protein</fullName>
    </recommendedName>
</protein>
<dbReference type="GO" id="GO:0071203">
    <property type="term" value="C:WASH complex"/>
    <property type="evidence" value="ECO:0007669"/>
    <property type="project" value="InterPro"/>
</dbReference>
<feature type="domain" description="WH2" evidence="4">
    <location>
        <begin position="348"/>
        <end position="370"/>
    </location>
</feature>
<dbReference type="GO" id="GO:0043015">
    <property type="term" value="F:gamma-tubulin binding"/>
    <property type="evidence" value="ECO:0007669"/>
    <property type="project" value="TreeGrafter"/>
</dbReference>
<dbReference type="PANTHER" id="PTHR23331">
    <property type="entry name" value="CXYORF1"/>
    <property type="match status" value="1"/>
</dbReference>
<sequence length="454" mass="50114">MNSQYTIDTVPQNLSKEETIVQIVEVLDHLKSVTQDIFSRIDKRLTQNTDKLTNISTRIDVAANKINTLKDDKKAKTVFSSSKYPAIDVNRDYHSIFKDAPKIERVRHEVKYKKYVSTYEPLSKLQFYHVKMPHKENIRVSDGLGEVPVDTKCINDLLLFNTGKNVYKDFKFSDSLKGPEITNNKEQYSTSELGPAPPSVSQRSSMQGINKENYFYTPKVEELPALDVPWDLPDLPGIADDVRYEIDSGINIAPSAMNSQIADLDLPNILDDDKSIVEESAPPPPPPLEVIPELPIHMPANPAIEVEANKTPVEAPTIVDSGPKVVEEPSVNVPPPPLPVVTLPENNSRANLMDAIRKAGGSLKANLKKTGDQPQNTKNAPTSGDLMADLHSKLLMRRKGIQGDKKADSGNSSLSTADSAFQRLSSIIPPPLKSSDVGSVVSTDDEAWNEDDED</sequence>
<dbReference type="Pfam" id="PF11945">
    <property type="entry name" value="WASH_WAHD"/>
    <property type="match status" value="1"/>
</dbReference>
<feature type="region of interest" description="Disordered" evidence="3">
    <location>
        <begin position="365"/>
        <end position="385"/>
    </location>
</feature>
<dbReference type="GO" id="GO:0032456">
    <property type="term" value="P:endocytic recycling"/>
    <property type="evidence" value="ECO:0007669"/>
    <property type="project" value="TreeGrafter"/>
</dbReference>
<dbReference type="InterPro" id="IPR003124">
    <property type="entry name" value="WH2_dom"/>
</dbReference>
<gene>
    <name evidence="5" type="ORF">CEUTPL_LOCUS6515</name>
</gene>
<dbReference type="Proteomes" id="UP001152799">
    <property type="component" value="Chromosome 3"/>
</dbReference>
<accession>A0A9N9QI07</accession>
<evidence type="ECO:0000313" key="5">
    <source>
        <dbReference type="EMBL" id="CAG9765920.1"/>
    </source>
</evidence>
<keyword evidence="2" id="KW-0009">Actin-binding</keyword>
<evidence type="ECO:0000256" key="3">
    <source>
        <dbReference type="SAM" id="MobiDB-lite"/>
    </source>
</evidence>
<dbReference type="EMBL" id="OU892279">
    <property type="protein sequence ID" value="CAG9765920.1"/>
    <property type="molecule type" value="Genomic_DNA"/>
</dbReference>
<dbReference type="AlphaFoldDB" id="A0A9N9QI07"/>
<dbReference type="GO" id="GO:0006887">
    <property type="term" value="P:exocytosis"/>
    <property type="evidence" value="ECO:0007669"/>
    <property type="project" value="TreeGrafter"/>
</dbReference>
<dbReference type="GO" id="GO:0055037">
    <property type="term" value="C:recycling endosome"/>
    <property type="evidence" value="ECO:0007669"/>
    <property type="project" value="TreeGrafter"/>
</dbReference>
<dbReference type="GO" id="GO:0034314">
    <property type="term" value="P:Arp2/3 complex-mediated actin nucleation"/>
    <property type="evidence" value="ECO:0007669"/>
    <property type="project" value="InterPro"/>
</dbReference>
<feature type="compositionally biased region" description="Polar residues" evidence="3">
    <location>
        <begin position="372"/>
        <end position="382"/>
    </location>
</feature>
<proteinExistence type="inferred from homology"/>
<name>A0A9N9QI07_9CUCU</name>
<dbReference type="GO" id="GO:0005769">
    <property type="term" value="C:early endosome"/>
    <property type="evidence" value="ECO:0007669"/>
    <property type="project" value="InterPro"/>
</dbReference>
<feature type="compositionally biased region" description="Low complexity" evidence="3">
    <location>
        <begin position="433"/>
        <end position="442"/>
    </location>
</feature>
<comment type="similarity">
    <text evidence="1">Belongs to the WASH1 family.</text>
</comment>
<organism evidence="5 6">
    <name type="scientific">Ceutorhynchus assimilis</name>
    <name type="common">cabbage seed weevil</name>
    <dbReference type="NCBI Taxonomy" id="467358"/>
    <lineage>
        <taxon>Eukaryota</taxon>
        <taxon>Metazoa</taxon>
        <taxon>Ecdysozoa</taxon>
        <taxon>Arthropoda</taxon>
        <taxon>Hexapoda</taxon>
        <taxon>Insecta</taxon>
        <taxon>Pterygota</taxon>
        <taxon>Neoptera</taxon>
        <taxon>Endopterygota</taxon>
        <taxon>Coleoptera</taxon>
        <taxon>Polyphaga</taxon>
        <taxon>Cucujiformia</taxon>
        <taxon>Curculionidae</taxon>
        <taxon>Ceutorhynchinae</taxon>
        <taxon>Ceutorhynchus</taxon>
    </lineage>
</organism>
<dbReference type="GO" id="GO:0042147">
    <property type="term" value="P:retrograde transport, endosome to Golgi"/>
    <property type="evidence" value="ECO:0007669"/>
    <property type="project" value="TreeGrafter"/>
</dbReference>
<evidence type="ECO:0000313" key="6">
    <source>
        <dbReference type="Proteomes" id="UP001152799"/>
    </source>
</evidence>
<dbReference type="OrthoDB" id="307871at2759"/>